<dbReference type="GO" id="GO:0006107">
    <property type="term" value="P:oxaloacetate metabolic process"/>
    <property type="evidence" value="ECO:0007669"/>
    <property type="project" value="TreeGrafter"/>
</dbReference>
<name>A0A6I4U8A7_9SPHN</name>
<evidence type="ECO:0000256" key="1">
    <source>
        <dbReference type="ARBA" id="ARBA00001946"/>
    </source>
</evidence>
<dbReference type="Gene3D" id="3.20.20.60">
    <property type="entry name" value="Phosphoenolpyruvate-binding domains"/>
    <property type="match status" value="1"/>
</dbReference>
<evidence type="ECO:0000256" key="2">
    <source>
        <dbReference type="ARBA" id="ARBA00005568"/>
    </source>
</evidence>
<dbReference type="Proteomes" id="UP000429229">
    <property type="component" value="Unassembled WGS sequence"/>
</dbReference>
<keyword evidence="8" id="KW-0456">Lyase</keyword>
<protein>
    <submittedName>
        <fullName evidence="8">CoA ester lyase</fullName>
    </submittedName>
</protein>
<comment type="caution">
    <text evidence="8">The sequence shown here is derived from an EMBL/GenBank/DDBJ whole genome shotgun (WGS) entry which is preliminary data.</text>
</comment>
<proteinExistence type="inferred from homology"/>
<feature type="domain" description="HpcH/HpaI aldolase/citrate lyase" evidence="7">
    <location>
        <begin position="5"/>
        <end position="236"/>
    </location>
</feature>
<keyword evidence="4 6" id="KW-0460">Magnesium</keyword>
<sequence length="295" mass="32100">MKQHRSWMFVPADSEKKLGKAMDLGADVIIVDLEDSVAPQNKAMGRQMARDWLERTHAQAEAPEAPQRWIRINALDTQWWAEDLRAVMPGAPAGIVLPKALGPDSISQVAGELYQLEQAGSAQKGTTRILPLVTETPQAALGIPQYASAQLPRLGGLTWGAEDLSAAIGASRKRDADGNWTDAFRMVRSQMLLAAHALKIPAIDTLWDNFSDLEGLENAARNARADGFAGMLAIHPKQVEVINRAFTPSEEEVEDARRIVAAFASQPGVGTLSLDGKMLDQPHLQLARRILGMDS</sequence>
<dbReference type="PIRSF" id="PIRSF015582">
    <property type="entry name" value="Cit_lyase_B"/>
    <property type="match status" value="1"/>
</dbReference>
<dbReference type="Pfam" id="PF03328">
    <property type="entry name" value="HpcH_HpaI"/>
    <property type="match status" value="1"/>
</dbReference>
<gene>
    <name evidence="8" type="ORF">GRI68_09935</name>
</gene>
<dbReference type="GO" id="GO:0016829">
    <property type="term" value="F:lyase activity"/>
    <property type="evidence" value="ECO:0007669"/>
    <property type="project" value="UniProtKB-KW"/>
</dbReference>
<dbReference type="InterPro" id="IPR040442">
    <property type="entry name" value="Pyrv_kinase-like_dom_sf"/>
</dbReference>
<dbReference type="EMBL" id="WTYR01000001">
    <property type="protein sequence ID" value="MXP10497.1"/>
    <property type="molecule type" value="Genomic_DNA"/>
</dbReference>
<feature type="binding site" evidence="5">
    <location>
        <position position="71"/>
    </location>
    <ligand>
        <name>substrate</name>
    </ligand>
</feature>
<dbReference type="PANTHER" id="PTHR32308:SF0">
    <property type="entry name" value="HPCH_HPAI ALDOLASE_CITRATE LYASE DOMAIN-CONTAINING PROTEIN"/>
    <property type="match status" value="1"/>
</dbReference>
<dbReference type="InterPro" id="IPR011206">
    <property type="entry name" value="Citrate_lyase_beta/mcl1/mcl2"/>
</dbReference>
<evidence type="ECO:0000256" key="5">
    <source>
        <dbReference type="PIRSR" id="PIRSR015582-1"/>
    </source>
</evidence>
<accession>A0A6I4U8A7</accession>
<evidence type="ECO:0000256" key="4">
    <source>
        <dbReference type="ARBA" id="ARBA00022842"/>
    </source>
</evidence>
<dbReference type="InterPro" id="IPR015813">
    <property type="entry name" value="Pyrv/PenolPyrv_kinase-like_dom"/>
</dbReference>
<dbReference type="AlphaFoldDB" id="A0A6I4U8A7"/>
<dbReference type="OrthoDB" id="9800547at2"/>
<feature type="binding site" evidence="5">
    <location>
        <position position="135"/>
    </location>
    <ligand>
        <name>substrate</name>
    </ligand>
</feature>
<keyword evidence="3 6" id="KW-0479">Metal-binding</keyword>
<reference evidence="8 9" key="1">
    <citation type="submission" date="2019-12" db="EMBL/GenBank/DDBJ databases">
        <title>Genomic-based taxomic classification of the family Erythrobacteraceae.</title>
        <authorList>
            <person name="Xu L."/>
        </authorList>
    </citation>
    <scope>NUCLEOTIDE SEQUENCE [LARGE SCALE GENOMIC DNA]</scope>
    <source>
        <strain evidence="8 9">LMG 29519</strain>
    </source>
</reference>
<evidence type="ECO:0000313" key="9">
    <source>
        <dbReference type="Proteomes" id="UP000429229"/>
    </source>
</evidence>
<dbReference type="RefSeq" id="WP_160617091.1">
    <property type="nucleotide sequence ID" value="NZ_WTYR01000001.1"/>
</dbReference>
<comment type="similarity">
    <text evidence="2">Belongs to the HpcH/HpaI aldolase family.</text>
</comment>
<feature type="binding site" evidence="6">
    <location>
        <position position="163"/>
    </location>
    <ligand>
        <name>Mg(2+)</name>
        <dbReference type="ChEBI" id="CHEBI:18420"/>
    </ligand>
</feature>
<dbReference type="PANTHER" id="PTHR32308">
    <property type="entry name" value="LYASE BETA SUBUNIT, PUTATIVE (AFU_ORTHOLOGUE AFUA_4G13030)-RELATED"/>
    <property type="match status" value="1"/>
</dbReference>
<keyword evidence="9" id="KW-1185">Reference proteome</keyword>
<evidence type="ECO:0000256" key="6">
    <source>
        <dbReference type="PIRSR" id="PIRSR015582-2"/>
    </source>
</evidence>
<dbReference type="InterPro" id="IPR005000">
    <property type="entry name" value="Aldolase/citrate-lyase_domain"/>
</dbReference>
<evidence type="ECO:0000256" key="3">
    <source>
        <dbReference type="ARBA" id="ARBA00022723"/>
    </source>
</evidence>
<dbReference type="GO" id="GO:0000287">
    <property type="term" value="F:magnesium ion binding"/>
    <property type="evidence" value="ECO:0007669"/>
    <property type="project" value="TreeGrafter"/>
</dbReference>
<evidence type="ECO:0000259" key="7">
    <source>
        <dbReference type="Pfam" id="PF03328"/>
    </source>
</evidence>
<comment type="cofactor">
    <cofactor evidence="1">
        <name>Mg(2+)</name>
        <dbReference type="ChEBI" id="CHEBI:18420"/>
    </cofactor>
</comment>
<dbReference type="SUPFAM" id="SSF51621">
    <property type="entry name" value="Phosphoenolpyruvate/pyruvate domain"/>
    <property type="match status" value="1"/>
</dbReference>
<organism evidence="8 9">
    <name type="scientific">Alteriqipengyuania halimionae</name>
    <dbReference type="NCBI Taxonomy" id="1926630"/>
    <lineage>
        <taxon>Bacteria</taxon>
        <taxon>Pseudomonadati</taxon>
        <taxon>Pseudomonadota</taxon>
        <taxon>Alphaproteobacteria</taxon>
        <taxon>Sphingomonadales</taxon>
        <taxon>Erythrobacteraceae</taxon>
        <taxon>Alteriqipengyuania</taxon>
    </lineage>
</organism>
<evidence type="ECO:0000313" key="8">
    <source>
        <dbReference type="EMBL" id="MXP10497.1"/>
    </source>
</evidence>
<feature type="binding site" evidence="6">
    <location>
        <position position="135"/>
    </location>
    <ligand>
        <name>Mg(2+)</name>
        <dbReference type="ChEBI" id="CHEBI:18420"/>
    </ligand>
</feature>